<dbReference type="Proteomes" id="UP000245938">
    <property type="component" value="Unassembled WGS sequence"/>
</dbReference>
<dbReference type="PANTHER" id="PTHR47506">
    <property type="entry name" value="TRANSCRIPTIONAL REGULATORY PROTEIN"/>
    <property type="match status" value="1"/>
</dbReference>
<evidence type="ECO:0000256" key="4">
    <source>
        <dbReference type="PROSITE-ProRule" id="PRU00335"/>
    </source>
</evidence>
<keyword evidence="7" id="KW-1185">Reference proteome</keyword>
<feature type="DNA-binding region" description="H-T-H motif" evidence="4">
    <location>
        <begin position="28"/>
        <end position="47"/>
    </location>
</feature>
<keyword evidence="1" id="KW-0805">Transcription regulation</keyword>
<evidence type="ECO:0000313" key="6">
    <source>
        <dbReference type="EMBL" id="PWI26418.1"/>
    </source>
</evidence>
<organism evidence="6 7">
    <name type="scientific">Kurthia sibirica</name>
    <dbReference type="NCBI Taxonomy" id="202750"/>
    <lineage>
        <taxon>Bacteria</taxon>
        <taxon>Bacillati</taxon>
        <taxon>Bacillota</taxon>
        <taxon>Bacilli</taxon>
        <taxon>Bacillales</taxon>
        <taxon>Caryophanaceae</taxon>
        <taxon>Kurthia</taxon>
    </lineage>
</organism>
<accession>A0A2U3APD8</accession>
<protein>
    <submittedName>
        <fullName evidence="6">TetR/AcrR family transcriptional regulator</fullName>
    </submittedName>
</protein>
<gene>
    <name evidence="6" type="ORF">DEX24_03540</name>
</gene>
<dbReference type="PROSITE" id="PS50977">
    <property type="entry name" value="HTH_TETR_2"/>
    <property type="match status" value="1"/>
</dbReference>
<evidence type="ECO:0000256" key="1">
    <source>
        <dbReference type="ARBA" id="ARBA00023015"/>
    </source>
</evidence>
<dbReference type="InterPro" id="IPR054156">
    <property type="entry name" value="YxaF_TetR_C"/>
</dbReference>
<evidence type="ECO:0000256" key="2">
    <source>
        <dbReference type="ARBA" id="ARBA00023125"/>
    </source>
</evidence>
<dbReference type="OrthoDB" id="9810023at2"/>
<dbReference type="SUPFAM" id="SSF46689">
    <property type="entry name" value="Homeodomain-like"/>
    <property type="match status" value="1"/>
</dbReference>
<dbReference type="Gene3D" id="1.10.357.10">
    <property type="entry name" value="Tetracycline Repressor, domain 2"/>
    <property type="match status" value="1"/>
</dbReference>
<sequence length="191" mass="21410">MKVAVDTKEKIIAIATDLFRKKGYLGVGLSELLKVCELSKGAFYHHFPAGKEELLITCLRTMNKMITNDMKKIFAQYDTTTEAIDNMLSELIRQYERDKVIIGYTFNSIVSEMGSVSEVVRQTCEESYDAIQAIYQEKLSADGFSHQQASDQALLLNATIEGAIMLSLTKHSSIPLQTVARLLSISTHQHK</sequence>
<dbReference type="GO" id="GO:0003677">
    <property type="term" value="F:DNA binding"/>
    <property type="evidence" value="ECO:0007669"/>
    <property type="project" value="UniProtKB-UniRule"/>
</dbReference>
<keyword evidence="2 4" id="KW-0238">DNA-binding</keyword>
<dbReference type="PANTHER" id="PTHR47506:SF3">
    <property type="entry name" value="HTH-TYPE TRANSCRIPTIONAL REGULATOR LMRA"/>
    <property type="match status" value="1"/>
</dbReference>
<dbReference type="InterPro" id="IPR036271">
    <property type="entry name" value="Tet_transcr_reg_TetR-rel_C_sf"/>
</dbReference>
<dbReference type="Pfam" id="PF21993">
    <property type="entry name" value="TetR_C_13_2"/>
    <property type="match status" value="1"/>
</dbReference>
<reference evidence="6 7" key="1">
    <citation type="submission" date="2018-05" db="EMBL/GenBank/DDBJ databases">
        <title>Kurthia sibirica genome sequence.</title>
        <authorList>
            <person name="Maclea K.S."/>
            <person name="Goen A.E."/>
        </authorList>
    </citation>
    <scope>NUCLEOTIDE SEQUENCE [LARGE SCALE GENOMIC DNA]</scope>
    <source>
        <strain evidence="6 7">ATCC 49154</strain>
    </source>
</reference>
<name>A0A2U3APD8_9BACL</name>
<keyword evidence="3" id="KW-0804">Transcription</keyword>
<dbReference type="AlphaFoldDB" id="A0A2U3APD8"/>
<comment type="caution">
    <text evidence="6">The sequence shown here is derived from an EMBL/GenBank/DDBJ whole genome shotgun (WGS) entry which is preliminary data.</text>
</comment>
<feature type="domain" description="HTH tetR-type" evidence="5">
    <location>
        <begin position="5"/>
        <end position="65"/>
    </location>
</feature>
<proteinExistence type="predicted"/>
<dbReference type="Pfam" id="PF00440">
    <property type="entry name" value="TetR_N"/>
    <property type="match status" value="1"/>
</dbReference>
<dbReference type="EMBL" id="QFVR01000003">
    <property type="protein sequence ID" value="PWI26418.1"/>
    <property type="molecule type" value="Genomic_DNA"/>
</dbReference>
<evidence type="ECO:0000259" key="5">
    <source>
        <dbReference type="PROSITE" id="PS50977"/>
    </source>
</evidence>
<dbReference type="InterPro" id="IPR001647">
    <property type="entry name" value="HTH_TetR"/>
</dbReference>
<evidence type="ECO:0000313" key="7">
    <source>
        <dbReference type="Proteomes" id="UP000245938"/>
    </source>
</evidence>
<dbReference type="SUPFAM" id="SSF48498">
    <property type="entry name" value="Tetracyclin repressor-like, C-terminal domain"/>
    <property type="match status" value="1"/>
</dbReference>
<evidence type="ECO:0000256" key="3">
    <source>
        <dbReference type="ARBA" id="ARBA00023163"/>
    </source>
</evidence>
<dbReference type="InterPro" id="IPR009057">
    <property type="entry name" value="Homeodomain-like_sf"/>
</dbReference>